<evidence type="ECO:0000313" key="2">
    <source>
        <dbReference type="EMBL" id="RWX74042.1"/>
    </source>
</evidence>
<sequence length="187" mass="21588">MPTDPSESIRHSQFFYEEELIGVTFIKAFPATSVGGVELGAIEEGREERLPIWIARVLEAEGFVKISGEESQALKSTDLYKLCWKEERNEGLSKLPSHFYPRLRRLLATLNEAIKNNPTHTLLSEHRQSFMKAQDLVNCRLQKILQLARERNPLRPSLDMLEPEELALFNSIREAIDEWRKKIVSPE</sequence>
<feature type="domain" description="GINS subunit" evidence="1">
    <location>
        <begin position="85"/>
        <end position="183"/>
    </location>
</feature>
<dbReference type="Proteomes" id="UP000288215">
    <property type="component" value="Unassembled WGS sequence"/>
</dbReference>
<dbReference type="EMBL" id="RXGA01000001">
    <property type="protein sequence ID" value="RWX74042.1"/>
    <property type="molecule type" value="Genomic_DNA"/>
</dbReference>
<accession>A0A3S3TT48</accession>
<evidence type="ECO:0000259" key="1">
    <source>
        <dbReference type="Pfam" id="PF05916"/>
    </source>
</evidence>
<proteinExistence type="predicted"/>
<dbReference type="AlphaFoldDB" id="A0A3S3TT48"/>
<gene>
    <name evidence="2" type="ORF">Metus_0067</name>
</gene>
<name>A0A3S3TT48_METS7</name>
<reference evidence="2 3" key="1">
    <citation type="submission" date="2018-12" db="EMBL/GenBank/DDBJ databases">
        <title>The complete genome of the methanogenic archaea of the candidate phylum Verstraetearchaeota, obtained from the metagenome of underground thermal water.</title>
        <authorList>
            <person name="Kadnikov V.V."/>
            <person name="Mardanov A.V."/>
            <person name="Beletsky A.V."/>
            <person name="Karnachuk O.V."/>
            <person name="Ravin N.V."/>
        </authorList>
    </citation>
    <scope>NUCLEOTIDE SEQUENCE [LARGE SCALE GENOMIC DNA]</scope>
    <source>
        <strain evidence="2">Ch88</strain>
    </source>
</reference>
<dbReference type="InterPro" id="IPR021151">
    <property type="entry name" value="GINS_A"/>
</dbReference>
<dbReference type="InterPro" id="IPR038437">
    <property type="entry name" value="GINS_Psf3_sf"/>
</dbReference>
<comment type="caution">
    <text evidence="2">The sequence shown here is derived from an EMBL/GenBank/DDBJ whole genome shotgun (WGS) entry which is preliminary data.</text>
</comment>
<evidence type="ECO:0000313" key="3">
    <source>
        <dbReference type="Proteomes" id="UP000288215"/>
    </source>
</evidence>
<dbReference type="CDD" id="cd11714">
    <property type="entry name" value="GINS_A_archaea"/>
    <property type="match status" value="1"/>
</dbReference>
<organism evidence="2 3">
    <name type="scientific">Methanosuratincola subterraneus</name>
    <dbReference type="NCBI Taxonomy" id="2593994"/>
    <lineage>
        <taxon>Archaea</taxon>
        <taxon>Thermoproteota</taxon>
        <taxon>Methanosuratincolia</taxon>
        <taxon>Candidatus Methanomethylicales</taxon>
        <taxon>Candidatus Methanomethylicaceae</taxon>
        <taxon>Candidatus Methanosuratincola (ex Vanwonterghem et al. 2016)</taxon>
    </lineage>
</organism>
<dbReference type="Gene3D" id="1.20.58.2050">
    <property type="match status" value="1"/>
</dbReference>
<dbReference type="Pfam" id="PF05916">
    <property type="entry name" value="Sld5"/>
    <property type="match status" value="1"/>
</dbReference>
<protein>
    <recommendedName>
        <fullName evidence="1">GINS subunit domain-containing protein</fullName>
    </recommendedName>
</protein>